<dbReference type="SUPFAM" id="SSF56214">
    <property type="entry name" value="4'-phosphopantetheinyl transferase"/>
    <property type="match status" value="1"/>
</dbReference>
<keyword evidence="3 8" id="KW-0479">Metal-binding</keyword>
<evidence type="ECO:0000256" key="5">
    <source>
        <dbReference type="ARBA" id="ARBA00022842"/>
    </source>
</evidence>
<dbReference type="EC" id="2.7.8.7" evidence="8"/>
<reference evidence="10 11" key="1">
    <citation type="submission" date="2024-05" db="EMBL/GenBank/DDBJ databases">
        <title>Roseateles sp. DJS-2-20 16S ribosomal RNA gene Genome sequencing and assembly.</title>
        <authorList>
            <person name="Woo H."/>
        </authorList>
    </citation>
    <scope>NUCLEOTIDE SEQUENCE [LARGE SCALE GENOMIC DNA]</scope>
    <source>
        <strain evidence="10 11">DJS-2-20</strain>
    </source>
</reference>
<evidence type="ECO:0000313" key="11">
    <source>
        <dbReference type="Proteomes" id="UP001495147"/>
    </source>
</evidence>
<keyword evidence="2 8" id="KW-0808">Transferase</keyword>
<comment type="caution">
    <text evidence="10">The sequence shown here is derived from an EMBL/GenBank/DDBJ whole genome shotgun (WGS) entry which is preliminary data.</text>
</comment>
<keyword evidence="11" id="KW-1185">Reference proteome</keyword>
<evidence type="ECO:0000256" key="6">
    <source>
        <dbReference type="ARBA" id="ARBA00023098"/>
    </source>
</evidence>
<feature type="binding site" evidence="8">
    <location>
        <position position="62"/>
    </location>
    <ligand>
        <name>Mg(2+)</name>
        <dbReference type="ChEBI" id="CHEBI:18420"/>
    </ligand>
</feature>
<dbReference type="RefSeq" id="WP_347706162.1">
    <property type="nucleotide sequence ID" value="NZ_JBDPZD010000006.1"/>
</dbReference>
<name>A0ABV0G6J2_9BURK</name>
<organism evidence="10 11">
    <name type="scientific">Roseateles paludis</name>
    <dbReference type="NCBI Taxonomy" id="3145238"/>
    <lineage>
        <taxon>Bacteria</taxon>
        <taxon>Pseudomonadati</taxon>
        <taxon>Pseudomonadota</taxon>
        <taxon>Betaproteobacteria</taxon>
        <taxon>Burkholderiales</taxon>
        <taxon>Sphaerotilaceae</taxon>
        <taxon>Roseateles</taxon>
    </lineage>
</organism>
<dbReference type="InterPro" id="IPR037143">
    <property type="entry name" value="4-PPantetheinyl_Trfase_dom_sf"/>
</dbReference>
<feature type="domain" description="4'-phosphopantetheinyl transferase" evidence="9">
    <location>
        <begin position="4"/>
        <end position="107"/>
    </location>
</feature>
<keyword evidence="1 8" id="KW-0444">Lipid biosynthesis</keyword>
<dbReference type="NCBIfam" id="TIGR00556">
    <property type="entry name" value="pantethn_trn"/>
    <property type="match status" value="1"/>
</dbReference>
<evidence type="ECO:0000256" key="7">
    <source>
        <dbReference type="ARBA" id="ARBA00023160"/>
    </source>
</evidence>
<dbReference type="HAMAP" id="MF_00101">
    <property type="entry name" value="AcpS"/>
    <property type="match status" value="1"/>
</dbReference>
<evidence type="ECO:0000256" key="1">
    <source>
        <dbReference type="ARBA" id="ARBA00022516"/>
    </source>
</evidence>
<dbReference type="Pfam" id="PF01648">
    <property type="entry name" value="ACPS"/>
    <property type="match status" value="1"/>
</dbReference>
<dbReference type="InterPro" id="IPR004568">
    <property type="entry name" value="Ppantetheine-prot_Trfase_dom"/>
</dbReference>
<evidence type="ECO:0000256" key="4">
    <source>
        <dbReference type="ARBA" id="ARBA00022832"/>
    </source>
</evidence>
<feature type="binding site" evidence="8">
    <location>
        <position position="8"/>
    </location>
    <ligand>
        <name>Mg(2+)</name>
        <dbReference type="ChEBI" id="CHEBI:18420"/>
    </ligand>
</feature>
<comment type="function">
    <text evidence="8">Transfers the 4'-phosphopantetheine moiety from coenzyme A to a Ser of acyl-carrier-protein.</text>
</comment>
<comment type="similarity">
    <text evidence="8">Belongs to the P-Pant transferase superfamily. AcpS family.</text>
</comment>
<dbReference type="Proteomes" id="UP001495147">
    <property type="component" value="Unassembled WGS sequence"/>
</dbReference>
<comment type="catalytic activity">
    <reaction evidence="8">
        <text>apo-[ACP] + CoA = holo-[ACP] + adenosine 3',5'-bisphosphate + H(+)</text>
        <dbReference type="Rhea" id="RHEA:12068"/>
        <dbReference type="Rhea" id="RHEA-COMP:9685"/>
        <dbReference type="Rhea" id="RHEA-COMP:9690"/>
        <dbReference type="ChEBI" id="CHEBI:15378"/>
        <dbReference type="ChEBI" id="CHEBI:29999"/>
        <dbReference type="ChEBI" id="CHEBI:57287"/>
        <dbReference type="ChEBI" id="CHEBI:58343"/>
        <dbReference type="ChEBI" id="CHEBI:64479"/>
        <dbReference type="EC" id="2.7.8.7"/>
    </reaction>
</comment>
<gene>
    <name evidence="8 10" type="primary">acpS</name>
    <name evidence="10" type="ORF">ABDJ85_17920</name>
</gene>
<evidence type="ECO:0000256" key="2">
    <source>
        <dbReference type="ARBA" id="ARBA00022679"/>
    </source>
</evidence>
<keyword evidence="6 8" id="KW-0443">Lipid metabolism</keyword>
<protein>
    <recommendedName>
        <fullName evidence="8">Holo-[acyl-carrier-protein] synthase</fullName>
        <shortName evidence="8">Holo-ACP synthase</shortName>
        <ecNumber evidence="8">2.7.8.7</ecNumber>
    </recommendedName>
    <alternativeName>
        <fullName evidence="8">4'-phosphopantetheinyl transferase AcpS</fullName>
    </alternativeName>
</protein>
<dbReference type="InterPro" id="IPR008278">
    <property type="entry name" value="4-PPantetheinyl_Trfase_dom"/>
</dbReference>
<dbReference type="GO" id="GO:0008897">
    <property type="term" value="F:holo-[acyl-carrier-protein] synthase activity"/>
    <property type="evidence" value="ECO:0007669"/>
    <property type="project" value="UniProtKB-EC"/>
</dbReference>
<accession>A0ABV0G6J2</accession>
<dbReference type="InterPro" id="IPR002582">
    <property type="entry name" value="ACPS"/>
</dbReference>
<keyword evidence="4 8" id="KW-0276">Fatty acid metabolism</keyword>
<keyword evidence="7 8" id="KW-0275">Fatty acid biosynthesis</keyword>
<keyword evidence="8" id="KW-0963">Cytoplasm</keyword>
<evidence type="ECO:0000256" key="3">
    <source>
        <dbReference type="ARBA" id="ARBA00022723"/>
    </source>
</evidence>
<dbReference type="EMBL" id="JBDPZD010000006">
    <property type="protein sequence ID" value="MEO3693353.1"/>
    <property type="molecule type" value="Genomic_DNA"/>
</dbReference>
<keyword evidence="5 8" id="KW-0460">Magnesium</keyword>
<proteinExistence type="inferred from homology"/>
<dbReference type="Gene3D" id="3.90.470.20">
    <property type="entry name" value="4'-phosphopantetheinyl transferase domain"/>
    <property type="match status" value="1"/>
</dbReference>
<dbReference type="NCBIfam" id="TIGR00516">
    <property type="entry name" value="acpS"/>
    <property type="match status" value="1"/>
</dbReference>
<evidence type="ECO:0000259" key="9">
    <source>
        <dbReference type="Pfam" id="PF01648"/>
    </source>
</evidence>
<comment type="cofactor">
    <cofactor evidence="8">
        <name>Mg(2+)</name>
        <dbReference type="ChEBI" id="CHEBI:18420"/>
    </cofactor>
</comment>
<comment type="subcellular location">
    <subcellularLocation>
        <location evidence="8">Cytoplasm</location>
    </subcellularLocation>
</comment>
<evidence type="ECO:0000256" key="8">
    <source>
        <dbReference type="HAMAP-Rule" id="MF_00101"/>
    </source>
</evidence>
<sequence>MIFGVGTDICDIRRVADALARRGDRFAQKVLGPQELRVFQERRARAEVRGTAYLATRFAAKEAFSKAIGLGLRAPMSWHACELLNGPIGKPEFVLHGELAQWFADRSLRAQVSISDERDTAVAFVVVEDLRLASDRGSEPGAAREASMPSTRAV</sequence>
<evidence type="ECO:0000313" key="10">
    <source>
        <dbReference type="EMBL" id="MEO3693353.1"/>
    </source>
</evidence>